<dbReference type="EMBL" id="JAFFHA010000005">
    <property type="protein sequence ID" value="KAK4656082.1"/>
    <property type="molecule type" value="Genomic_DNA"/>
</dbReference>
<dbReference type="PRINTS" id="PR00381">
    <property type="entry name" value="KINESINLIGHT"/>
</dbReference>
<reference evidence="3 4" key="1">
    <citation type="journal article" date="2023" name="bioRxiv">
        <title>High-quality genome assemblies of four members of thePodospora anserinaspecies complex.</title>
        <authorList>
            <person name="Ament-Velasquez S.L."/>
            <person name="Vogan A.A."/>
            <person name="Wallerman O."/>
            <person name="Hartmann F."/>
            <person name="Gautier V."/>
            <person name="Silar P."/>
            <person name="Giraud T."/>
            <person name="Johannesson H."/>
        </authorList>
    </citation>
    <scope>NUCLEOTIDE SEQUENCE [LARGE SCALE GENOMIC DNA]</scope>
    <source>
        <strain evidence="3 4">CBS 415.72m</strain>
    </source>
</reference>
<feature type="region of interest" description="Disordered" evidence="1">
    <location>
        <begin position="1383"/>
        <end position="1479"/>
    </location>
</feature>
<dbReference type="SMART" id="SM00028">
    <property type="entry name" value="TPR"/>
    <property type="match status" value="7"/>
</dbReference>
<dbReference type="InterPro" id="IPR011990">
    <property type="entry name" value="TPR-like_helical_dom_sf"/>
</dbReference>
<dbReference type="Pfam" id="PF13374">
    <property type="entry name" value="TPR_10"/>
    <property type="match status" value="7"/>
</dbReference>
<evidence type="ECO:0000313" key="4">
    <source>
        <dbReference type="Proteomes" id="UP001323405"/>
    </source>
</evidence>
<dbReference type="InterPro" id="IPR019734">
    <property type="entry name" value="TPR_rpt"/>
</dbReference>
<dbReference type="InterPro" id="IPR053137">
    <property type="entry name" value="NLR-like"/>
</dbReference>
<dbReference type="Gene3D" id="3.40.50.1580">
    <property type="entry name" value="Nucleoside phosphorylase domain"/>
    <property type="match status" value="1"/>
</dbReference>
<dbReference type="GeneID" id="87909018"/>
<organism evidence="3 4">
    <name type="scientific">Podospora pseudocomata</name>
    <dbReference type="NCBI Taxonomy" id="2093779"/>
    <lineage>
        <taxon>Eukaryota</taxon>
        <taxon>Fungi</taxon>
        <taxon>Dikarya</taxon>
        <taxon>Ascomycota</taxon>
        <taxon>Pezizomycotina</taxon>
        <taxon>Sordariomycetes</taxon>
        <taxon>Sordariomycetidae</taxon>
        <taxon>Sordariales</taxon>
        <taxon>Podosporaceae</taxon>
        <taxon>Podospora</taxon>
    </lineage>
</organism>
<sequence length="1479" mass="165589">MMPPVLRSHRKRMATDELQEERSIPPPPSARGPRVLVDSDRNQILEPAVANDAVAETPQRTSLGLSQDCQLVIQSSTTNNVVSTYVPPRRPAKRSDFSIAIICALSSEATAVDAVFDVYWDDKGPPYDKVAGDPNAYTTGAIGRHNVVLAHMPGIGKVGSALVASNCRHSFPNIKLALVVGVCGGVPFSSTHDVSTEIILGDVIISDGIIQYDLGRQYDDHFEIKAGLLDTLARPSLEVRSFLSQLKVPRQRKMLEEEMAKIMSVLSVLPAQSGLSTQYPGAAKDKLYKATYSHIREKELCETCGCDGELVTRERLGHETPHPMIHLGIMASGDNVVKSAPYRDKIVAESKLKLEANIIGFEMEGAGVWDTFPCVVIKAVCDYADSHKAKGWQPYAAATAAACMKAFLKKWTPSPSLQEDTLSVPYPRNNNFVGRSDILAKLHQLWCNSTSQTRVALCGLGGIGKTQIAIEFTYRIQRTYPNISVFWVHASNHERFREAYTAIAQKYRIPGHEDPKAEVLPLVKSWLESQECGQWIMAIDNADDLELFFNRNGGLGRYLPECAHGTILITTRNLQVASRLTKGMASSVIRIGKMDEVETAQLLSTRLAEIDTMPGDYAGLSARLEHLPLALVQAASFIQENSITISRYIQLLDESDQTLIDLLSEDFETVGRDSETPRAVAEAWIISFKQIHNRNTLAGELLSIMSFLDRQTIPYEFLFTYAKYHGARELQLIKALGVLKAFSFVTEEKDQKFDMHRLVHLVTRKWLVQNSIKQKFAERALLVVTVCFPWGEYKNWTICNAYLPHTTAVLKLGEDISSRQGKLARARLLHNAGQLFSGRGDYQRAALYQKKAWEISQAHLGEEHPNTLASMGSLASTYQLQGRWKEAELLQLQVLEIRKRVLGEEHPNTLASMGSLASTYQSLGRWKGAELLQLQVLEIRKRVLGEEHPDTLASMGSLASTYQSQGRWKEAELLQLQVVEIKKRVLGEEHPNTLASMGSLASTYQSQGWWKETELLQLQVLEIEKRVLGEEYPDTLASMGSLASAYQSQGRWKEAELLQLQVLEIQKRVLGEEHPGTLASIHNLASTYQSQGRWKETELLQLQVVEIQKRVLREEHPDTLASMHNLALTYRSQGRWKEAELLQLQVLEIAKRVLGEEHPDTLVSMHNLALTYQSQGRWKETELLQLQVVEIQKRVLREEHPDTLASMHNLALTYQSQGRWKEAELLQLQVLEIAKRVLGEEHPDTLASMHNLALAWRGLGRPNDALELLEECLCLREKVLGLDNHVTINTQAEIVWLYMKQGRFPEAERIQAGVLGKRKRILGEEHLDTLISMTNLAHTWKVMGRLEAAVELMQECVRLRQKVLGSDHPDTVESLSALEEWQDLKGEGGGNGNTHGNSEANAAMKSGENADGSSSHHEDADNGTDDDAGYEGHENGNKAGQSSESQQCQATRDGDEKRQHRGRNPRWRGAAQQRRWEHS</sequence>
<dbReference type="Proteomes" id="UP001323405">
    <property type="component" value="Unassembled WGS sequence"/>
</dbReference>
<gene>
    <name evidence="3" type="ORF">QC762_308170</name>
</gene>
<dbReference type="PANTHER" id="PTHR46082:SF6">
    <property type="entry name" value="AAA+ ATPASE DOMAIN-CONTAINING PROTEIN-RELATED"/>
    <property type="match status" value="1"/>
</dbReference>
<dbReference type="Pfam" id="PF01048">
    <property type="entry name" value="PNP_UDP_1"/>
    <property type="match status" value="1"/>
</dbReference>
<name>A0ABR0GJZ7_9PEZI</name>
<evidence type="ECO:0000259" key="2">
    <source>
        <dbReference type="Pfam" id="PF01048"/>
    </source>
</evidence>
<dbReference type="Pfam" id="PF13424">
    <property type="entry name" value="TPR_12"/>
    <property type="match status" value="3"/>
</dbReference>
<accession>A0ABR0GJZ7</accession>
<dbReference type="SUPFAM" id="SSF53167">
    <property type="entry name" value="Purine and uridine phosphorylases"/>
    <property type="match status" value="1"/>
</dbReference>
<dbReference type="InterPro" id="IPR000845">
    <property type="entry name" value="Nucleoside_phosphorylase_d"/>
</dbReference>
<feature type="domain" description="Nucleoside phosphorylase" evidence="2">
    <location>
        <begin position="99"/>
        <end position="407"/>
    </location>
</feature>
<evidence type="ECO:0000313" key="3">
    <source>
        <dbReference type="EMBL" id="KAK4656082.1"/>
    </source>
</evidence>
<dbReference type="SUPFAM" id="SSF48452">
    <property type="entry name" value="TPR-like"/>
    <property type="match status" value="5"/>
</dbReference>
<proteinExistence type="predicted"/>
<feature type="compositionally biased region" description="Polar residues" evidence="1">
    <location>
        <begin position="1438"/>
        <end position="1450"/>
    </location>
</feature>
<dbReference type="PANTHER" id="PTHR46082">
    <property type="entry name" value="ATP/GTP-BINDING PROTEIN-RELATED"/>
    <property type="match status" value="1"/>
</dbReference>
<dbReference type="InterPro" id="IPR027417">
    <property type="entry name" value="P-loop_NTPase"/>
</dbReference>
<protein>
    <recommendedName>
        <fullName evidence="2">Nucleoside phosphorylase domain-containing protein</fullName>
    </recommendedName>
</protein>
<feature type="region of interest" description="Disordered" evidence="1">
    <location>
        <begin position="1"/>
        <end position="34"/>
    </location>
</feature>
<comment type="caution">
    <text evidence="3">The sequence shown here is derived from an EMBL/GenBank/DDBJ whole genome shotgun (WGS) entry which is preliminary data.</text>
</comment>
<dbReference type="InterPro" id="IPR035994">
    <property type="entry name" value="Nucleoside_phosphorylase_sf"/>
</dbReference>
<dbReference type="Gene3D" id="3.40.50.300">
    <property type="entry name" value="P-loop containing nucleotide triphosphate hydrolases"/>
    <property type="match status" value="1"/>
</dbReference>
<dbReference type="RefSeq" id="XP_062745057.1">
    <property type="nucleotide sequence ID" value="XM_062889111.1"/>
</dbReference>
<keyword evidence="4" id="KW-1185">Reference proteome</keyword>
<dbReference type="Gene3D" id="1.25.40.10">
    <property type="entry name" value="Tetratricopeptide repeat domain"/>
    <property type="match status" value="4"/>
</dbReference>
<dbReference type="SUPFAM" id="SSF52540">
    <property type="entry name" value="P-loop containing nucleoside triphosphate hydrolases"/>
    <property type="match status" value="1"/>
</dbReference>
<evidence type="ECO:0000256" key="1">
    <source>
        <dbReference type="SAM" id="MobiDB-lite"/>
    </source>
</evidence>